<gene>
    <name evidence="10" type="ORF">C8N24_2490</name>
</gene>
<keyword evidence="4 7" id="KW-0547">Nucleotide-binding</keyword>
<accession>A0A660LC76</accession>
<dbReference type="InterPro" id="IPR008271">
    <property type="entry name" value="Ser/Thr_kinase_AS"/>
</dbReference>
<evidence type="ECO:0000256" key="7">
    <source>
        <dbReference type="PROSITE-ProRule" id="PRU10141"/>
    </source>
</evidence>
<evidence type="ECO:0000256" key="2">
    <source>
        <dbReference type="ARBA" id="ARBA00022527"/>
    </source>
</evidence>
<dbReference type="InterPro" id="IPR011009">
    <property type="entry name" value="Kinase-like_dom_sf"/>
</dbReference>
<dbReference type="CDD" id="cd14014">
    <property type="entry name" value="STKc_PknB_like"/>
    <property type="match status" value="1"/>
</dbReference>
<evidence type="ECO:0000256" key="8">
    <source>
        <dbReference type="SAM" id="MobiDB-lite"/>
    </source>
</evidence>
<dbReference type="SMART" id="SM00220">
    <property type="entry name" value="S_TKc"/>
    <property type="match status" value="1"/>
</dbReference>
<dbReference type="EC" id="2.7.11.1" evidence="1"/>
<dbReference type="PROSITE" id="PS00107">
    <property type="entry name" value="PROTEIN_KINASE_ATP"/>
    <property type="match status" value="1"/>
</dbReference>
<evidence type="ECO:0000256" key="3">
    <source>
        <dbReference type="ARBA" id="ARBA00022679"/>
    </source>
</evidence>
<dbReference type="AlphaFoldDB" id="A0A660LC76"/>
<evidence type="ECO:0000313" key="10">
    <source>
        <dbReference type="EMBL" id="RKQ92638.1"/>
    </source>
</evidence>
<keyword evidence="6 7" id="KW-0067">ATP-binding</keyword>
<evidence type="ECO:0000256" key="6">
    <source>
        <dbReference type="ARBA" id="ARBA00022840"/>
    </source>
</evidence>
<dbReference type="Gene3D" id="3.40.50.300">
    <property type="entry name" value="P-loop containing nucleotide triphosphate hydrolases"/>
    <property type="match status" value="1"/>
</dbReference>
<reference evidence="10 11" key="1">
    <citation type="submission" date="2018-10" db="EMBL/GenBank/DDBJ databases">
        <title>Genomic Encyclopedia of Archaeal and Bacterial Type Strains, Phase II (KMG-II): from individual species to whole genera.</title>
        <authorList>
            <person name="Goeker M."/>
        </authorList>
    </citation>
    <scope>NUCLEOTIDE SEQUENCE [LARGE SCALE GENOMIC DNA]</scope>
    <source>
        <strain evidence="10 11">DSM 14954</strain>
    </source>
</reference>
<evidence type="ECO:0000259" key="9">
    <source>
        <dbReference type="PROSITE" id="PS50011"/>
    </source>
</evidence>
<dbReference type="InterPro" id="IPR000719">
    <property type="entry name" value="Prot_kinase_dom"/>
</dbReference>
<dbReference type="GO" id="GO:0004674">
    <property type="term" value="F:protein serine/threonine kinase activity"/>
    <property type="evidence" value="ECO:0007669"/>
    <property type="project" value="UniProtKB-KW"/>
</dbReference>
<dbReference type="Pfam" id="PF13191">
    <property type="entry name" value="AAA_16"/>
    <property type="match status" value="1"/>
</dbReference>
<dbReference type="InterPro" id="IPR027417">
    <property type="entry name" value="P-loop_NTPase"/>
</dbReference>
<dbReference type="EMBL" id="RBIL01000001">
    <property type="protein sequence ID" value="RKQ92638.1"/>
    <property type="molecule type" value="Genomic_DNA"/>
</dbReference>
<dbReference type="RefSeq" id="WP_121250319.1">
    <property type="nucleotide sequence ID" value="NZ_RBIL01000001.1"/>
</dbReference>
<dbReference type="PROSITE" id="PS00108">
    <property type="entry name" value="PROTEIN_KINASE_ST"/>
    <property type="match status" value="1"/>
</dbReference>
<dbReference type="OrthoDB" id="5521237at2"/>
<dbReference type="PROSITE" id="PS50011">
    <property type="entry name" value="PROTEIN_KINASE_DOM"/>
    <property type="match status" value="1"/>
</dbReference>
<dbReference type="SUPFAM" id="SSF52540">
    <property type="entry name" value="P-loop containing nucleoside triphosphate hydrolases"/>
    <property type="match status" value="1"/>
</dbReference>
<dbReference type="PANTHER" id="PTHR43289:SF6">
    <property type="entry name" value="SERINE_THREONINE-PROTEIN KINASE NEKL-3"/>
    <property type="match status" value="1"/>
</dbReference>
<evidence type="ECO:0000256" key="5">
    <source>
        <dbReference type="ARBA" id="ARBA00022777"/>
    </source>
</evidence>
<dbReference type="InterPro" id="IPR041664">
    <property type="entry name" value="AAA_16"/>
</dbReference>
<dbReference type="Proteomes" id="UP000278962">
    <property type="component" value="Unassembled WGS sequence"/>
</dbReference>
<dbReference type="Gene3D" id="3.30.200.20">
    <property type="entry name" value="Phosphorylase Kinase, domain 1"/>
    <property type="match status" value="1"/>
</dbReference>
<dbReference type="Pfam" id="PF00069">
    <property type="entry name" value="Pkinase"/>
    <property type="match status" value="1"/>
</dbReference>
<name>A0A660LC76_9ACTN</name>
<keyword evidence="2 10" id="KW-0723">Serine/threonine-protein kinase</keyword>
<organism evidence="10 11">
    <name type="scientific">Solirubrobacter pauli</name>
    <dbReference type="NCBI Taxonomy" id="166793"/>
    <lineage>
        <taxon>Bacteria</taxon>
        <taxon>Bacillati</taxon>
        <taxon>Actinomycetota</taxon>
        <taxon>Thermoleophilia</taxon>
        <taxon>Solirubrobacterales</taxon>
        <taxon>Solirubrobacteraceae</taxon>
        <taxon>Solirubrobacter</taxon>
    </lineage>
</organism>
<feature type="region of interest" description="Disordered" evidence="8">
    <location>
        <begin position="278"/>
        <end position="305"/>
    </location>
</feature>
<keyword evidence="3" id="KW-0808">Transferase</keyword>
<keyword evidence="11" id="KW-1185">Reference proteome</keyword>
<evidence type="ECO:0000256" key="4">
    <source>
        <dbReference type="ARBA" id="ARBA00022741"/>
    </source>
</evidence>
<proteinExistence type="predicted"/>
<dbReference type="SUPFAM" id="SSF56112">
    <property type="entry name" value="Protein kinase-like (PK-like)"/>
    <property type="match status" value="1"/>
</dbReference>
<protein>
    <recommendedName>
        <fullName evidence="1">non-specific serine/threonine protein kinase</fullName>
        <ecNumber evidence="1">2.7.11.1</ecNumber>
    </recommendedName>
</protein>
<keyword evidence="5 10" id="KW-0418">Kinase</keyword>
<feature type="binding site" evidence="7">
    <location>
        <position position="42"/>
    </location>
    <ligand>
        <name>ATP</name>
        <dbReference type="ChEBI" id="CHEBI:30616"/>
    </ligand>
</feature>
<evidence type="ECO:0000313" key="11">
    <source>
        <dbReference type="Proteomes" id="UP000278962"/>
    </source>
</evidence>
<feature type="domain" description="Protein kinase" evidence="9">
    <location>
        <begin position="13"/>
        <end position="270"/>
    </location>
</feature>
<dbReference type="FunFam" id="1.10.510.10:FF:000021">
    <property type="entry name" value="Serine/threonine protein kinase"/>
    <property type="match status" value="1"/>
</dbReference>
<comment type="caution">
    <text evidence="10">The sequence shown here is derived from an EMBL/GenBank/DDBJ whole genome shotgun (WGS) entry which is preliminary data.</text>
</comment>
<dbReference type="GO" id="GO:0005524">
    <property type="term" value="F:ATP binding"/>
    <property type="evidence" value="ECO:0007669"/>
    <property type="project" value="UniProtKB-UniRule"/>
</dbReference>
<dbReference type="InterPro" id="IPR017441">
    <property type="entry name" value="Protein_kinase_ATP_BS"/>
</dbReference>
<dbReference type="SMART" id="SM00382">
    <property type="entry name" value="AAA"/>
    <property type="match status" value="1"/>
</dbReference>
<dbReference type="PANTHER" id="PTHR43289">
    <property type="entry name" value="MITOGEN-ACTIVATED PROTEIN KINASE KINASE KINASE 20-RELATED"/>
    <property type="match status" value="1"/>
</dbReference>
<dbReference type="InterPro" id="IPR003593">
    <property type="entry name" value="AAA+_ATPase"/>
</dbReference>
<sequence length="1162" mass="125923">MAELTPGTEFADHVIRGVLGRGGMGVVYRATHVPLDREVALKVIAPGFSDDDEFRRRFRREFRATASIQHPNVIPIFHAGEEDGLLYVTMRFVDGTDLARLLREEKRLEPARAARLIAQVADALDAAHQAGIVHRDVKPANVLIDGETAVLTDFGLMKDTRSTTQLTHAGTVIGTFDYAAPEQLQDGDVDARADVYALGGVLYQALTGKVPYPRETAAATMLAHLDSPPPSVLSILPDASERLGEVVRRAMAKDPAARYPSAGDLGRAVLAAVEDAPATAPERSVATGPAAGVRSAPLPLPPTLAPETSRGAFAGRAEPLRALEARYATAGAGQRQLVLIAGEPGIGKTRLATEFARRAHDDGATVLYGRSDAESLIPYQPFVLALSHYVAHTTVPASRELDEVARLVPGLGIPPEASPEDAELRRWRLFEGVARLLAGAAAERPLVLIVDDLQWADTGTLQLLGHVLQDAARARLLVVGTARAADLGELVGRLRRLPSFEQLTLDGLTADETRALIGDQASSGFVRRLTEETQGNPFFIEETLRSLPELEERALSRIAVPEGVKEMLTRRLAQLSPLTNQVLAVASVAGRQFDLPLLESLLPGEDVLGALEEAVAAGLIREADEIDRFTYAHALVRETLYETQSASRRARLHLRIGEALEGHATPAELAYHFAEGRSERAVGYALAAGDAAFGAFAYDEAAEHYRRAGDDLPTLLKRGAAELRAGDPAARATFTAAADAARTAGDRDALAQAALGVSGRHAEAGVVDEEGIALLEEALRGFDEDHLSAIRLRARLVDRLQFAGRPDERARLSEEALAMAERLGDPRGRVAALESRHGVLMHIDHVDARLRLSEELLLLAKRLGEPELEALAQHWSIYDLLEAARVDEARHAHRRLAVLAAELRQPLYSHFSVGWEVVWAQMAGRVEDAERLARESFELGRRAQARDATTILAAQTLILRRREDALQDFVGAIEHHIAQNPALVAWRSILPMAHLLGGNTAAGVAAFRALAPDDFAAIPRDMFWFTAIALLGETCALIGDAEQAAVLYRLLQPHSERMVQVTQAANLGSTHRFLALLSAAGGDLGAAEHHFETALAVNRPLRPVVALMRREYAEMLLARDQDDDRTRAEALLRQTLREAQEGGMSQLISRVESRLRDLSSTA</sequence>
<evidence type="ECO:0000256" key="1">
    <source>
        <dbReference type="ARBA" id="ARBA00012513"/>
    </source>
</evidence>
<dbReference type="Gene3D" id="1.10.510.10">
    <property type="entry name" value="Transferase(Phosphotransferase) domain 1"/>
    <property type="match status" value="1"/>
</dbReference>